<gene>
    <name evidence="2" type="ordered locus">Psta_1476</name>
</gene>
<proteinExistence type="predicted"/>
<dbReference type="EMBL" id="CP001848">
    <property type="protein sequence ID" value="ADB16151.1"/>
    <property type="molecule type" value="Genomic_DNA"/>
</dbReference>
<name>D2QXG6_PIRSD</name>
<accession>D2QXG6</accession>
<dbReference type="HOGENOM" id="CLU_946129_0_0_0"/>
<protein>
    <recommendedName>
        <fullName evidence="4">DUF4253 domain-containing protein</fullName>
    </recommendedName>
</protein>
<feature type="region of interest" description="Disordered" evidence="1">
    <location>
        <begin position="1"/>
        <end position="31"/>
    </location>
</feature>
<evidence type="ECO:0000256" key="1">
    <source>
        <dbReference type="SAM" id="MobiDB-lite"/>
    </source>
</evidence>
<organism evidence="2 3">
    <name type="scientific">Pirellula staleyi (strain ATCC 27377 / DSM 6068 / ICPB 4128)</name>
    <name type="common">Pirella staleyi</name>
    <dbReference type="NCBI Taxonomy" id="530564"/>
    <lineage>
        <taxon>Bacteria</taxon>
        <taxon>Pseudomonadati</taxon>
        <taxon>Planctomycetota</taxon>
        <taxon>Planctomycetia</taxon>
        <taxon>Pirellulales</taxon>
        <taxon>Pirellulaceae</taxon>
        <taxon>Pirellula</taxon>
    </lineage>
</organism>
<reference evidence="2 3" key="1">
    <citation type="journal article" date="2009" name="Stand. Genomic Sci.">
        <title>Complete genome sequence of Pirellula staleyi type strain (ATCC 27377).</title>
        <authorList>
            <person name="Clum A."/>
            <person name="Tindall B.J."/>
            <person name="Sikorski J."/>
            <person name="Ivanova N."/>
            <person name="Mavrommatis K."/>
            <person name="Lucas S."/>
            <person name="Glavina del Rio T."/>
            <person name="Nolan M."/>
            <person name="Chen F."/>
            <person name="Tice H."/>
            <person name="Pitluck S."/>
            <person name="Cheng J.F."/>
            <person name="Chertkov O."/>
            <person name="Brettin T."/>
            <person name="Han C."/>
            <person name="Detter J.C."/>
            <person name="Kuske C."/>
            <person name="Bruce D."/>
            <person name="Goodwin L."/>
            <person name="Ovchinikova G."/>
            <person name="Pati A."/>
            <person name="Mikhailova N."/>
            <person name="Chen A."/>
            <person name="Palaniappan K."/>
            <person name="Land M."/>
            <person name="Hauser L."/>
            <person name="Chang Y.J."/>
            <person name="Jeffries C.D."/>
            <person name="Chain P."/>
            <person name="Rohde M."/>
            <person name="Goker M."/>
            <person name="Bristow J."/>
            <person name="Eisen J.A."/>
            <person name="Markowitz V."/>
            <person name="Hugenholtz P."/>
            <person name="Kyrpides N.C."/>
            <person name="Klenk H.P."/>
            <person name="Lapidus A."/>
        </authorList>
    </citation>
    <scope>NUCLEOTIDE SEQUENCE [LARGE SCALE GENOMIC DNA]</scope>
    <source>
        <strain evidence="3">ATCC 27377 / DSM 6068 / ICPB 4128</strain>
    </source>
</reference>
<dbReference type="AlphaFoldDB" id="D2QXG6"/>
<evidence type="ECO:0008006" key="4">
    <source>
        <dbReference type="Google" id="ProtNLM"/>
    </source>
</evidence>
<dbReference type="Proteomes" id="UP000001887">
    <property type="component" value="Chromosome"/>
</dbReference>
<evidence type="ECO:0000313" key="3">
    <source>
        <dbReference type="Proteomes" id="UP000001887"/>
    </source>
</evidence>
<keyword evidence="3" id="KW-1185">Reference proteome</keyword>
<dbReference type="KEGG" id="psl:Psta_1476"/>
<evidence type="ECO:0000313" key="2">
    <source>
        <dbReference type="EMBL" id="ADB16151.1"/>
    </source>
</evidence>
<sequence>MQPDLLQDTLGRSATGFDEVDQGPSQSKPARRCYFIDSPPTICRINATREICWARTRPGSFDNPFVENESAGNMAEESVREWLALWHRLLDEPDLPPFNEPDDMAGVLADLRRYPDRLASAFAPLPCGDELLARVTRCIDAAKQYDGIYLIPAPVDSTDDELRALVTESIARGCECCEIDPPSYPVHIKRRAITREESQQAAPLVEELGDLYIGFAFDGRGPESEAMHFLREALYTLAASFEVQGYCLTPFCPDEIRRLDPYQPQLELWLRGAQAVVRWDDNSDKYWIDVFVGS</sequence>